<evidence type="ECO:0008006" key="3">
    <source>
        <dbReference type="Google" id="ProtNLM"/>
    </source>
</evidence>
<evidence type="ECO:0000313" key="1">
    <source>
        <dbReference type="EMBL" id="OQR86543.1"/>
    </source>
</evidence>
<dbReference type="STRING" id="1202772.A0A1V9YLF4"/>
<dbReference type="Proteomes" id="UP000243579">
    <property type="component" value="Unassembled WGS sequence"/>
</dbReference>
<accession>A0A1V9YLF4</accession>
<gene>
    <name evidence="1" type="ORF">ACHHYP_10421</name>
</gene>
<proteinExistence type="predicted"/>
<dbReference type="SUPFAM" id="SSF49899">
    <property type="entry name" value="Concanavalin A-like lectins/glucanases"/>
    <property type="match status" value="1"/>
</dbReference>
<dbReference type="InterPro" id="IPR013320">
    <property type="entry name" value="ConA-like_dom_sf"/>
</dbReference>
<organism evidence="1 2">
    <name type="scientific">Achlya hypogyna</name>
    <name type="common">Oomycete</name>
    <name type="synonym">Protoachlya hypogyna</name>
    <dbReference type="NCBI Taxonomy" id="1202772"/>
    <lineage>
        <taxon>Eukaryota</taxon>
        <taxon>Sar</taxon>
        <taxon>Stramenopiles</taxon>
        <taxon>Oomycota</taxon>
        <taxon>Saprolegniomycetes</taxon>
        <taxon>Saprolegniales</taxon>
        <taxon>Achlyaceae</taxon>
        <taxon>Achlya</taxon>
    </lineage>
</organism>
<dbReference type="OrthoDB" id="78551at2759"/>
<protein>
    <recommendedName>
        <fullName evidence="3">LamG-like jellyroll fold domain-containing protein</fullName>
    </recommendedName>
</protein>
<dbReference type="Pfam" id="PF13385">
    <property type="entry name" value="Laminin_G_3"/>
    <property type="match status" value="1"/>
</dbReference>
<comment type="caution">
    <text evidence="1">The sequence shown here is derived from an EMBL/GenBank/DDBJ whole genome shotgun (WGS) entry which is preliminary data.</text>
</comment>
<dbReference type="Gene3D" id="2.60.120.200">
    <property type="match status" value="1"/>
</dbReference>
<evidence type="ECO:0000313" key="2">
    <source>
        <dbReference type="Proteomes" id="UP000243579"/>
    </source>
</evidence>
<name>A0A1V9YLF4_ACHHY</name>
<sequence>MLHPGISSLDLHQGHLRRRIRPAQEAIAPRRRRVGGDRLSICASASQSISRIQVKPRNTQTDDPVASDCALALYGDGCLAWSLDALAVGHFTSCTLSIWLFRAAIPDLLTRHATAQLTDEGHFVQWSCCGSTNKSIFGCTTIPGTATELAGFKVLNAKMTGAMQKQRELLHGVIANGDRCSAYVVPFGQWTHLVVVCDPQALQVYCDGRCVDLVYRASNAAEQPGATGSFSVGGTAAAVKSGFHGLISQVRMWARPLAPHDVAALHRHDVGRLPLSPDLGNEKAIDMHFTVANQVIGCTHKRMTAFVRHGRVAWRAHALPRPLNAHLIYVDDFYSSSGNDVANPESKASGTVLEQFREKATVFDLVIEYAASPDTHHRDPTRGVVPSAHVRLQEIEVLWKRFSAAPVLCNPRSLRLYPRPGSFEVYCRLQRTRPPQYIALHSMIESLALPDVAALKRKLEKIIEVESHRAPYETVVQQTLRSVVARAMKQHAETIEALQPPFAARKLRRYLETIGFYLHDTELNAVLDALVYFQTLPLSYRSRVENLYQPHRHLPSMDGTYVFEPTPHLQLQVEGTPGLSLACYKFDAKWRLLETLHSSIQSIDDGAIVLTHTQLIDTTRDTPLISRQQIDLKMDRMDPDAFALVFLVQSLRSMPLSVKWTNLCSPHGPSGHILAHFLISPPSEPQSANDATTTVILCALRRYRSAQEWQLVALGEVASPSLTLHQSLRDQIRTRLVVSYTVRIHHATNQHEHIEYAQRVEKHLRSSYHSFGVQRIPNASPSTSHPAVRIVVESANKHTIVVFEQSQHSHGALPPVRRVHELLKQVRAAKTASHEGQGGLRDVQTTMVIVDAETRDPIPNAKISFETLTGSILQYKPSIASQLPVSVYLRLQQKAHQVQQRRRLHVHNEFAAAYVQRVIRVGLHRAVQRHLHLLKKDRALVAAVMLLRQAMRRRYWRIQEAILVKVQQWQRAAVQLPPHRIVRQYGITAPRLTLSPSEKAVLLQGFASQFGNSLGKPSEGCFETEDWIADWRFIASRLELKEQANHTNIHGVWPLPPVQVAPELIYTFRVTHPEYGATTVQSTLYPFRTLQPLVVPMTRKRHRVLLQLSTPEMKALATPRVTLEVIASYSCGTSRYIVQSDWRGQATVDLTRGNYHVHVLAKRSVVAKYTSFHVSDVTGNALVYVPTQFHSPAVRCIVVNSVTGYPVLNPVVELWESTQFVATLKTSGHVAAGHYTARACAPGFIEESHPVLVKASIAPRSVTTITMFLCPQVIFFDAVTVIMTTTLVEKLVLHVQATNKDATQDASYFKQPSSWCQAHLIRRDPEEAQTIHIPQLQGASLHIKVFWKQWFATAGAGDVRVRVYGHRGVLEQQSRVVDGFETIAPDGWHVATLEDVGLSEL</sequence>
<keyword evidence="2" id="KW-1185">Reference proteome</keyword>
<dbReference type="EMBL" id="JNBR01001498">
    <property type="protein sequence ID" value="OQR86543.1"/>
    <property type="molecule type" value="Genomic_DNA"/>
</dbReference>
<reference evidence="1 2" key="1">
    <citation type="journal article" date="2014" name="Genome Biol. Evol.">
        <title>The secreted proteins of Achlya hypogyna and Thraustotheca clavata identify the ancestral oomycete secretome and reveal gene acquisitions by horizontal gene transfer.</title>
        <authorList>
            <person name="Misner I."/>
            <person name="Blouin N."/>
            <person name="Leonard G."/>
            <person name="Richards T.A."/>
            <person name="Lane C.E."/>
        </authorList>
    </citation>
    <scope>NUCLEOTIDE SEQUENCE [LARGE SCALE GENOMIC DNA]</scope>
    <source>
        <strain evidence="1 2">ATCC 48635</strain>
    </source>
</reference>